<name>A0AAJ7BQC3_CEPCN</name>
<keyword evidence="2" id="KW-1185">Reference proteome</keyword>
<proteinExistence type="predicted"/>
<dbReference type="Proteomes" id="UP000694920">
    <property type="component" value="Unplaced"/>
</dbReference>
<feature type="region of interest" description="Disordered" evidence="1">
    <location>
        <begin position="59"/>
        <end position="88"/>
    </location>
</feature>
<dbReference type="RefSeq" id="XP_015591351.2">
    <property type="nucleotide sequence ID" value="XM_015735865.2"/>
</dbReference>
<dbReference type="KEGG" id="ccin:107265928"/>
<feature type="region of interest" description="Disordered" evidence="1">
    <location>
        <begin position="259"/>
        <end position="293"/>
    </location>
</feature>
<organism evidence="2 3">
    <name type="scientific">Cephus cinctus</name>
    <name type="common">Wheat stem sawfly</name>
    <dbReference type="NCBI Taxonomy" id="211228"/>
    <lineage>
        <taxon>Eukaryota</taxon>
        <taxon>Metazoa</taxon>
        <taxon>Ecdysozoa</taxon>
        <taxon>Arthropoda</taxon>
        <taxon>Hexapoda</taxon>
        <taxon>Insecta</taxon>
        <taxon>Pterygota</taxon>
        <taxon>Neoptera</taxon>
        <taxon>Endopterygota</taxon>
        <taxon>Hymenoptera</taxon>
        <taxon>Cephoidea</taxon>
        <taxon>Cephidae</taxon>
        <taxon>Cephus</taxon>
    </lineage>
</organism>
<evidence type="ECO:0000313" key="2">
    <source>
        <dbReference type="Proteomes" id="UP000694920"/>
    </source>
</evidence>
<dbReference type="GeneID" id="107265928"/>
<evidence type="ECO:0000256" key="1">
    <source>
        <dbReference type="SAM" id="MobiDB-lite"/>
    </source>
</evidence>
<sequence length="363" mass="40877">MIKNKESISFLRRRNEFEKENVNLKIDTKCTIVSFAKNLVNEVALKAVNIVNADKEKGKSWKNKLESKSQNLSMEKNQDDLESRENYSQENQPIVQMIQMQLQDGGCVDPTEREQIIKLVQDLGNLQIGDSSLVKPGLTTLENQIKRAVHNIDNMIVTESKISEGQGDVDHQQLIETIEITEITDEVDQSNIEAGESTSRLDTAKLTSCVLYKMIEELETESNPEEASVKCIERISINSPNGQKIAKWEESEEKFIRIIEGSQDDEEQDKSDTEVSFMKSNEKPSSKTDSVSSLAKDVKQEVVDAPPAISMIFNDFTAKSDSAEKLESISLEANSKFKSKKKRGLGSKLRRFFLSTLGRKSDS</sequence>
<evidence type="ECO:0000313" key="3">
    <source>
        <dbReference type="RefSeq" id="XP_015591351.2"/>
    </source>
</evidence>
<feature type="compositionally biased region" description="Basic and acidic residues" evidence="1">
    <location>
        <begin position="76"/>
        <end position="87"/>
    </location>
</feature>
<dbReference type="AlphaFoldDB" id="A0AAJ7BQC3"/>
<accession>A0AAJ7BQC3</accession>
<gene>
    <name evidence="3" type="primary">LOC107265928</name>
</gene>
<reference evidence="3" key="1">
    <citation type="submission" date="2025-08" db="UniProtKB">
        <authorList>
            <consortium name="RefSeq"/>
        </authorList>
    </citation>
    <scope>IDENTIFICATION</scope>
</reference>
<protein>
    <submittedName>
        <fullName evidence="3">Uncharacterized protein LOC107265928</fullName>
    </submittedName>
</protein>